<dbReference type="PANTHER" id="PTHR11439">
    <property type="entry name" value="GAG-POL-RELATED RETROTRANSPOSON"/>
    <property type="match status" value="1"/>
</dbReference>
<comment type="caution">
    <text evidence="1">The sequence shown here is derived from an EMBL/GenBank/DDBJ whole genome shotgun (WGS) entry which is preliminary data.</text>
</comment>
<proteinExistence type="predicted"/>
<evidence type="ECO:0000313" key="1">
    <source>
        <dbReference type="EMBL" id="KAA0067816.1"/>
    </source>
</evidence>
<evidence type="ECO:0000313" key="2">
    <source>
        <dbReference type="Proteomes" id="UP000321393"/>
    </source>
</evidence>
<dbReference type="Proteomes" id="UP000321393">
    <property type="component" value="Unassembled WGS sequence"/>
</dbReference>
<dbReference type="PANTHER" id="PTHR11439:SF467">
    <property type="entry name" value="INTEGRASE CATALYTIC DOMAIN-CONTAINING PROTEIN"/>
    <property type="match status" value="1"/>
</dbReference>
<gene>
    <name evidence="1" type="ORF">E6C27_scaffold2484G00200</name>
</gene>
<dbReference type="CDD" id="cd09272">
    <property type="entry name" value="RNase_HI_RT_Ty1"/>
    <property type="match status" value="1"/>
</dbReference>
<dbReference type="EMBL" id="SSTE01000188">
    <property type="protein sequence ID" value="KAA0067816.1"/>
    <property type="molecule type" value="Genomic_DNA"/>
</dbReference>
<accession>A0A5A7VMN7</accession>
<reference evidence="1 2" key="1">
    <citation type="submission" date="2019-08" db="EMBL/GenBank/DDBJ databases">
        <title>Draft genome sequences of two oriental melons (Cucumis melo L. var makuwa).</title>
        <authorList>
            <person name="Kwon S.-Y."/>
        </authorList>
    </citation>
    <scope>NUCLEOTIDE SEQUENCE [LARGE SCALE GENOMIC DNA]</scope>
    <source>
        <strain evidence="2">cv. SW 3</strain>
        <tissue evidence="1">Leaf</tissue>
    </source>
</reference>
<organism evidence="1 2">
    <name type="scientific">Cucumis melo var. makuwa</name>
    <name type="common">Oriental melon</name>
    <dbReference type="NCBI Taxonomy" id="1194695"/>
    <lineage>
        <taxon>Eukaryota</taxon>
        <taxon>Viridiplantae</taxon>
        <taxon>Streptophyta</taxon>
        <taxon>Embryophyta</taxon>
        <taxon>Tracheophyta</taxon>
        <taxon>Spermatophyta</taxon>
        <taxon>Magnoliopsida</taxon>
        <taxon>eudicotyledons</taxon>
        <taxon>Gunneridae</taxon>
        <taxon>Pentapetalae</taxon>
        <taxon>rosids</taxon>
        <taxon>fabids</taxon>
        <taxon>Cucurbitales</taxon>
        <taxon>Cucurbitaceae</taxon>
        <taxon>Benincaseae</taxon>
        <taxon>Cucumis</taxon>
    </lineage>
</organism>
<sequence length="271" mass="30829">MQSQPLQNLGPTVNLWFFCSSTGFSSKPGGFLVFSDALSILEVHKSNQKLYLVIFSLSTLSVLYDNDAFVEIELPVPNTLPTSAESFRSNSRSAGIIRGDDVCGFTPSFGLRQHVVQEGAWVHLSKEQCPKTPQEVEDMRRIPYASAVGSLMYAMLCTRPSIYYAVEIVSRYQSNPGLDHWTAVKIILKYLRRMRDYMWAVSNSKEPRSHKRGKHIERKYHLIREIVQRGDVIVTKIASKHNIVDPFTKTLTAKVFQGHLKSLGLRDMYIR</sequence>
<protein>
    <submittedName>
        <fullName evidence="1">Gag/pol protein</fullName>
    </submittedName>
</protein>
<dbReference type="OrthoDB" id="1298236at2759"/>
<dbReference type="AlphaFoldDB" id="A0A5A7VMN7"/>
<name>A0A5A7VMN7_CUCMM</name>